<dbReference type="SUPFAM" id="SSF48173">
    <property type="entry name" value="Cryptochrome/photolyase FAD-binding domain"/>
    <property type="match status" value="1"/>
</dbReference>
<dbReference type="EMBL" id="MOXD01000002">
    <property type="protein sequence ID" value="OMQ25728.1"/>
    <property type="molecule type" value="Genomic_DNA"/>
</dbReference>
<reference evidence="1 2" key="1">
    <citation type="submission" date="2016-11" db="EMBL/GenBank/DDBJ databases">
        <title>Rahnella oryzae sp. nov., isolated from rice root.</title>
        <authorList>
            <person name="Zhang X.-X."/>
            <person name="Zhang J."/>
        </authorList>
    </citation>
    <scope>NUCLEOTIDE SEQUENCE [LARGE SCALE GENOMIC DNA]</scope>
    <source>
        <strain evidence="1 2">J11-6</strain>
    </source>
</reference>
<dbReference type="GO" id="GO:0016829">
    <property type="term" value="F:lyase activity"/>
    <property type="evidence" value="ECO:0007669"/>
    <property type="project" value="UniProtKB-KW"/>
</dbReference>
<evidence type="ECO:0000313" key="2">
    <source>
        <dbReference type="Proteomes" id="UP000216021"/>
    </source>
</evidence>
<dbReference type="Pfam" id="PF04244">
    <property type="entry name" value="DPRP"/>
    <property type="match status" value="1"/>
</dbReference>
<accession>A0A1S8CNG2</accession>
<dbReference type="RefSeq" id="WP_076941124.1">
    <property type="nucleotide sequence ID" value="NZ_MOXD01000002.1"/>
</dbReference>
<dbReference type="AlphaFoldDB" id="A0A1S8CNG2"/>
<name>A0A1S8CNG2_9GAMM</name>
<proteinExistence type="predicted"/>
<gene>
    <name evidence="1" type="ORF">BMI79_05355</name>
</gene>
<dbReference type="InterPro" id="IPR036134">
    <property type="entry name" value="Crypto/Photolyase_FAD-like_sf"/>
</dbReference>
<evidence type="ECO:0000313" key="1">
    <source>
        <dbReference type="EMBL" id="OMQ25728.1"/>
    </source>
</evidence>
<dbReference type="InterPro" id="IPR007357">
    <property type="entry name" value="PhrB-like"/>
</dbReference>
<organism evidence="1 2">
    <name type="scientific">Serratia oryzae</name>
    <dbReference type="NCBI Taxonomy" id="2034155"/>
    <lineage>
        <taxon>Bacteria</taxon>
        <taxon>Pseudomonadati</taxon>
        <taxon>Pseudomonadota</taxon>
        <taxon>Gammaproteobacteria</taxon>
        <taxon>Enterobacterales</taxon>
        <taxon>Yersiniaceae</taxon>
        <taxon>Serratia</taxon>
    </lineage>
</organism>
<dbReference type="InterPro" id="IPR014729">
    <property type="entry name" value="Rossmann-like_a/b/a_fold"/>
</dbReference>
<keyword evidence="1" id="KW-0456">Lyase</keyword>
<dbReference type="STRING" id="2034155.BMI79_05355"/>
<dbReference type="InterPro" id="IPR052551">
    <property type="entry name" value="UV-DNA_repair_photolyase"/>
</dbReference>
<dbReference type="PANTHER" id="PTHR38657:SF1">
    <property type="entry name" value="SLR1343 PROTEIN"/>
    <property type="match status" value="1"/>
</dbReference>
<dbReference type="PANTHER" id="PTHR38657">
    <property type="entry name" value="SLR1343 PROTEIN"/>
    <property type="match status" value="1"/>
</dbReference>
<dbReference type="Gene3D" id="1.10.10.1710">
    <property type="entry name" value="Deoxyribodipyrimidine photolyase-related"/>
    <property type="match status" value="1"/>
</dbReference>
<protein>
    <submittedName>
        <fullName evidence="1">Cryptochrome/photolyase family protein</fullName>
    </submittedName>
</protein>
<dbReference type="Gene3D" id="3.40.50.620">
    <property type="entry name" value="HUPs"/>
    <property type="match status" value="1"/>
</dbReference>
<dbReference type="OrthoDB" id="5288100at2"/>
<comment type="caution">
    <text evidence="1">The sequence shown here is derived from an EMBL/GenBank/DDBJ whole genome shotgun (WGS) entry which is preliminary data.</text>
</comment>
<dbReference type="Proteomes" id="UP000216021">
    <property type="component" value="Unassembled WGS sequence"/>
</dbReference>
<keyword evidence="2" id="KW-1185">Reference proteome</keyword>
<sequence length="509" mass="59880">MTELRLILGDQLNPEHSWFRQQSDHVVYVMLELQQETRYVRHHAQKIIAIFAAMREFARQLREQGHRVRYVQLDDPSNRGSLTDNLDALIAYYQAVTFSWQLPDEWRLDEQLKRWSATCAIKTITVDSEHFFCERHEVSAFFGQRKSWRMEHFYREMRRRERVLMRPDATPEGGEWNYDAENRKPWKGHPAPPDDHRPMHNHTALWHTLTALEVPSFGEAHAGDFRWPLDRKEALGGLERFVRDDLRHFGDWQDAMHTDSWHLFHSLISFALNTKMLSPREVVANVQAAWQRGEVPLACAEGFIRQVLGWREYVRGVYWAKMPGYRDNNFFHHQRPLPDWFWNGNTKMNCMAQVIGQSLDHAYAHHIQRLMIVGNFALLAGLAPAQVHEWYLGIYIDAFEWVELPNTLGMSQFTDGGLLASKPYVSSAAYINKMGNYCSQCKYNPRERTGENACPFNALYWHFFIQHQSALGHNPRLSMVYHQIKKFSPQEHENITQHVKNLLIDIEKL</sequence>
<dbReference type="Gene3D" id="1.25.40.80">
    <property type="match status" value="1"/>
</dbReference>
<dbReference type="Gene3D" id="1.10.579.10">
    <property type="entry name" value="DNA Cyclobutane Dipyrimidine Photolyase, subunit A, domain 3"/>
    <property type="match status" value="1"/>
</dbReference>